<evidence type="ECO:0000313" key="5">
    <source>
        <dbReference type="Proteomes" id="UP001205906"/>
    </source>
</evidence>
<dbReference type="RefSeq" id="WP_252816564.1">
    <property type="nucleotide sequence ID" value="NZ_JAMXQS010000002.1"/>
</dbReference>
<dbReference type="CDD" id="cd05387">
    <property type="entry name" value="BY-kinase"/>
    <property type="match status" value="1"/>
</dbReference>
<proteinExistence type="predicted"/>
<dbReference type="InterPro" id="IPR033756">
    <property type="entry name" value="YlxH/NBP35"/>
</dbReference>
<keyword evidence="2" id="KW-0067">ATP-binding</keyword>
<dbReference type="Gene3D" id="3.40.50.300">
    <property type="entry name" value="P-loop containing nucleotide triphosphate hydrolases"/>
    <property type="match status" value="1"/>
</dbReference>
<keyword evidence="4" id="KW-0808">Transferase</keyword>
<name>A0ABT1C597_9HYPH</name>
<keyword evidence="5" id="KW-1185">Reference proteome</keyword>
<comment type="caution">
    <text evidence="4">The sequence shown here is derived from an EMBL/GenBank/DDBJ whole genome shotgun (WGS) entry which is preliminary data.</text>
</comment>
<protein>
    <submittedName>
        <fullName evidence="4">CpsD/CapB family tyrosine-protein kinase</fullName>
    </submittedName>
</protein>
<dbReference type="InterPro" id="IPR050445">
    <property type="entry name" value="Bact_polysacc_biosynth/exp"/>
</dbReference>
<keyword evidence="1" id="KW-0547">Nucleotide-binding</keyword>
<dbReference type="Pfam" id="PF10609">
    <property type="entry name" value="ParA"/>
    <property type="match status" value="1"/>
</dbReference>
<feature type="region of interest" description="Disordered" evidence="3">
    <location>
        <begin position="1"/>
        <end position="27"/>
    </location>
</feature>
<dbReference type="PANTHER" id="PTHR32309">
    <property type="entry name" value="TYROSINE-PROTEIN KINASE"/>
    <property type="match status" value="1"/>
</dbReference>
<dbReference type="InterPro" id="IPR027417">
    <property type="entry name" value="P-loop_NTPase"/>
</dbReference>
<accession>A0ABT1C597</accession>
<evidence type="ECO:0000313" key="4">
    <source>
        <dbReference type="EMBL" id="MCO6049131.1"/>
    </source>
</evidence>
<keyword evidence="4" id="KW-0418">Kinase</keyword>
<gene>
    <name evidence="4" type="ORF">NGM99_04930</name>
</gene>
<dbReference type="SUPFAM" id="SSF52540">
    <property type="entry name" value="P-loop containing nucleoside triphosphate hydrolases"/>
    <property type="match status" value="1"/>
</dbReference>
<dbReference type="PANTHER" id="PTHR32309:SF13">
    <property type="entry name" value="FERRIC ENTEROBACTIN TRANSPORT PROTEIN FEPE"/>
    <property type="match status" value="1"/>
</dbReference>
<reference evidence="4 5" key="1">
    <citation type="submission" date="2022-06" db="EMBL/GenBank/DDBJ databases">
        <title>Mesorhizobium sp. strain RP14 Genome sequencing and assembly.</title>
        <authorList>
            <person name="Kim I."/>
        </authorList>
    </citation>
    <scope>NUCLEOTIDE SEQUENCE [LARGE SCALE GENOMIC DNA]</scope>
    <source>
        <strain evidence="5">RP14(2022)</strain>
    </source>
</reference>
<dbReference type="EMBL" id="JAMXQS010000002">
    <property type="protein sequence ID" value="MCO6049131.1"/>
    <property type="molecule type" value="Genomic_DNA"/>
</dbReference>
<organism evidence="4 5">
    <name type="scientific">Mesorhizobium liriopis</name>
    <dbReference type="NCBI Taxonomy" id="2953882"/>
    <lineage>
        <taxon>Bacteria</taxon>
        <taxon>Pseudomonadati</taxon>
        <taxon>Pseudomonadota</taxon>
        <taxon>Alphaproteobacteria</taxon>
        <taxon>Hyphomicrobiales</taxon>
        <taxon>Phyllobacteriaceae</taxon>
        <taxon>Mesorhizobium</taxon>
    </lineage>
</organism>
<dbReference type="GO" id="GO:0016301">
    <property type="term" value="F:kinase activity"/>
    <property type="evidence" value="ECO:0007669"/>
    <property type="project" value="UniProtKB-KW"/>
</dbReference>
<evidence type="ECO:0000256" key="3">
    <source>
        <dbReference type="SAM" id="MobiDB-lite"/>
    </source>
</evidence>
<dbReference type="Proteomes" id="UP001205906">
    <property type="component" value="Unassembled WGS sequence"/>
</dbReference>
<sequence length="286" mass="31225">MSMRSEEFSAAYPLTDMHEDGRMSSSASPVIPMRDPLISLKPELLQGGPQAAEGAAWDALHSIDIDPSVAANSRILAFERRDPASSAFDVVRTKLLQTLRENNWRSVAITSPTAGCGKTVVGLNLAFSLAHQKDCRTVLVDFDLRRPQVANALGLREAPSMRAFLEGRAGVERTFLRFGANLAFAPNDAPVPMPAELLQGAETTRAIETVRESLAPDVMIFDLPPMLASDDVMAFLPHVDCVMLVAAAGQTTLAEIEQCEREFEGRANFFGVVLNRCHTTMQKYGY</sequence>
<dbReference type="InterPro" id="IPR005702">
    <property type="entry name" value="Wzc-like_C"/>
</dbReference>
<evidence type="ECO:0000256" key="1">
    <source>
        <dbReference type="ARBA" id="ARBA00022741"/>
    </source>
</evidence>
<evidence type="ECO:0000256" key="2">
    <source>
        <dbReference type="ARBA" id="ARBA00022840"/>
    </source>
</evidence>